<organism evidence="2 3">
    <name type="scientific">Thelephora terrestris</name>
    <dbReference type="NCBI Taxonomy" id="56493"/>
    <lineage>
        <taxon>Eukaryota</taxon>
        <taxon>Fungi</taxon>
        <taxon>Dikarya</taxon>
        <taxon>Basidiomycota</taxon>
        <taxon>Agaricomycotina</taxon>
        <taxon>Agaricomycetes</taxon>
        <taxon>Thelephorales</taxon>
        <taxon>Thelephoraceae</taxon>
        <taxon>Thelephora</taxon>
    </lineage>
</organism>
<dbReference type="Pfam" id="PF09825">
    <property type="entry name" value="BPL_N"/>
    <property type="match status" value="1"/>
</dbReference>
<keyword evidence="3" id="KW-1185">Reference proteome</keyword>
<protein>
    <recommendedName>
        <fullName evidence="1">Biotin-protein ligase N-terminal domain-containing protein</fullName>
    </recommendedName>
</protein>
<evidence type="ECO:0000259" key="1">
    <source>
        <dbReference type="Pfam" id="PF09825"/>
    </source>
</evidence>
<reference evidence="2" key="2">
    <citation type="submission" date="2020-11" db="EMBL/GenBank/DDBJ databases">
        <authorList>
            <consortium name="DOE Joint Genome Institute"/>
            <person name="Kuo A."/>
            <person name="Miyauchi S."/>
            <person name="Kiss E."/>
            <person name="Drula E."/>
            <person name="Kohler A."/>
            <person name="Sanchez-Garcia M."/>
            <person name="Andreopoulos B."/>
            <person name="Barry K.W."/>
            <person name="Bonito G."/>
            <person name="Buee M."/>
            <person name="Carver A."/>
            <person name="Chen C."/>
            <person name="Cichocki N."/>
            <person name="Clum A."/>
            <person name="Culley D."/>
            <person name="Crous P.W."/>
            <person name="Fauchery L."/>
            <person name="Girlanda M."/>
            <person name="Hayes R."/>
            <person name="Keri Z."/>
            <person name="Labutti K."/>
            <person name="Lipzen A."/>
            <person name="Lombard V."/>
            <person name="Magnuson J."/>
            <person name="Maillard F."/>
            <person name="Morin E."/>
            <person name="Murat C."/>
            <person name="Nolan M."/>
            <person name="Ohm R."/>
            <person name="Pangilinan J."/>
            <person name="Pereira M."/>
            <person name="Perotto S."/>
            <person name="Peter M."/>
            <person name="Riley R."/>
            <person name="Sitrit Y."/>
            <person name="Stielow B."/>
            <person name="Szollosi G."/>
            <person name="Zifcakova L."/>
            <person name="Stursova M."/>
            <person name="Spatafora J.W."/>
            <person name="Tedersoo L."/>
            <person name="Vaario L.-M."/>
            <person name="Yamada A."/>
            <person name="Yan M."/>
            <person name="Wang P."/>
            <person name="Xu J."/>
            <person name="Bruns T."/>
            <person name="Baldrian P."/>
            <person name="Vilgalys R."/>
            <person name="Henrissat B."/>
            <person name="Grigoriev I.V."/>
            <person name="Hibbett D."/>
            <person name="Nagy L.G."/>
            <person name="Martin F.M."/>
        </authorList>
    </citation>
    <scope>NUCLEOTIDE SEQUENCE</scope>
    <source>
        <strain evidence="2">UH-Tt-Lm1</strain>
    </source>
</reference>
<evidence type="ECO:0000313" key="3">
    <source>
        <dbReference type="Proteomes" id="UP000736335"/>
    </source>
</evidence>
<dbReference type="AlphaFoldDB" id="A0A9P6HA04"/>
<dbReference type="OrthoDB" id="10250105at2759"/>
<evidence type="ECO:0000313" key="2">
    <source>
        <dbReference type="EMBL" id="KAF9781370.1"/>
    </source>
</evidence>
<name>A0A9P6HA04_9AGAM</name>
<sequence>MTTTTKMSILIYSGPEVVQSSLPLLTNTLRSLLSPNYTVQSITQHALINHPWAPTCALLVIPSFSSTTSGSELTTRVSKYDRAPSLDLPDSVVVEFAPTPGLSGGGGVETATVESSAGDILTSIQSRIPRPLFTNLADRPNVRVLGRFKDGELAGIGLSFGPPRSGRAILWAPRLDQPLVTVPSQDPDEEGRRLGLLRESLWECGLELPAAEAVSARVPTPILHTRGDEGTEGSKRHFRCSPFLKRLDGSSGTDATTLQPKRIIALTNNTFPPREKTPTFDVAIYLDELAKGKQSRDIDDDPDTWPIGARLESSLKFRANSEEDARGGAL</sequence>
<dbReference type="EMBL" id="WIUZ02000014">
    <property type="protein sequence ID" value="KAF9781370.1"/>
    <property type="molecule type" value="Genomic_DNA"/>
</dbReference>
<accession>A0A9P6HA04</accession>
<gene>
    <name evidence="2" type="ORF">BJ322DRAFT_1163125</name>
</gene>
<comment type="caution">
    <text evidence="2">The sequence shown here is derived from an EMBL/GenBank/DDBJ whole genome shotgun (WGS) entry which is preliminary data.</text>
</comment>
<feature type="domain" description="Biotin-protein ligase N-terminal" evidence="1">
    <location>
        <begin position="7"/>
        <end position="63"/>
    </location>
</feature>
<dbReference type="InterPro" id="IPR019197">
    <property type="entry name" value="Biotin-prot_ligase_N"/>
</dbReference>
<dbReference type="Proteomes" id="UP000736335">
    <property type="component" value="Unassembled WGS sequence"/>
</dbReference>
<reference evidence="2" key="1">
    <citation type="journal article" date="2020" name="Nat. Commun.">
        <title>Large-scale genome sequencing of mycorrhizal fungi provides insights into the early evolution of symbiotic traits.</title>
        <authorList>
            <person name="Miyauchi S."/>
            <person name="Kiss E."/>
            <person name="Kuo A."/>
            <person name="Drula E."/>
            <person name="Kohler A."/>
            <person name="Sanchez-Garcia M."/>
            <person name="Morin E."/>
            <person name="Andreopoulos B."/>
            <person name="Barry K.W."/>
            <person name="Bonito G."/>
            <person name="Buee M."/>
            <person name="Carver A."/>
            <person name="Chen C."/>
            <person name="Cichocki N."/>
            <person name="Clum A."/>
            <person name="Culley D."/>
            <person name="Crous P.W."/>
            <person name="Fauchery L."/>
            <person name="Girlanda M."/>
            <person name="Hayes R.D."/>
            <person name="Keri Z."/>
            <person name="LaButti K."/>
            <person name="Lipzen A."/>
            <person name="Lombard V."/>
            <person name="Magnuson J."/>
            <person name="Maillard F."/>
            <person name="Murat C."/>
            <person name="Nolan M."/>
            <person name="Ohm R.A."/>
            <person name="Pangilinan J."/>
            <person name="Pereira M.F."/>
            <person name="Perotto S."/>
            <person name="Peter M."/>
            <person name="Pfister S."/>
            <person name="Riley R."/>
            <person name="Sitrit Y."/>
            <person name="Stielow J.B."/>
            <person name="Szollosi G."/>
            <person name="Zifcakova L."/>
            <person name="Stursova M."/>
            <person name="Spatafora J.W."/>
            <person name="Tedersoo L."/>
            <person name="Vaario L.M."/>
            <person name="Yamada A."/>
            <person name="Yan M."/>
            <person name="Wang P."/>
            <person name="Xu J."/>
            <person name="Bruns T."/>
            <person name="Baldrian P."/>
            <person name="Vilgalys R."/>
            <person name="Dunand C."/>
            <person name="Henrissat B."/>
            <person name="Grigoriev I.V."/>
            <person name="Hibbett D."/>
            <person name="Nagy L.G."/>
            <person name="Martin F.M."/>
        </authorList>
    </citation>
    <scope>NUCLEOTIDE SEQUENCE</scope>
    <source>
        <strain evidence="2">UH-Tt-Lm1</strain>
    </source>
</reference>
<proteinExistence type="predicted"/>